<protein>
    <submittedName>
        <fullName evidence="2">Uncharacterized protein</fullName>
    </submittedName>
</protein>
<feature type="region of interest" description="Disordered" evidence="1">
    <location>
        <begin position="40"/>
        <end position="88"/>
    </location>
</feature>
<name>A0A5J9U4P5_9POAL</name>
<dbReference type="Gramene" id="TVU18140">
    <property type="protein sequence ID" value="TVU18140"/>
    <property type="gene ID" value="EJB05_34214"/>
</dbReference>
<organism evidence="2 3">
    <name type="scientific">Eragrostis curvula</name>
    <name type="common">weeping love grass</name>
    <dbReference type="NCBI Taxonomy" id="38414"/>
    <lineage>
        <taxon>Eukaryota</taxon>
        <taxon>Viridiplantae</taxon>
        <taxon>Streptophyta</taxon>
        <taxon>Embryophyta</taxon>
        <taxon>Tracheophyta</taxon>
        <taxon>Spermatophyta</taxon>
        <taxon>Magnoliopsida</taxon>
        <taxon>Liliopsida</taxon>
        <taxon>Poales</taxon>
        <taxon>Poaceae</taxon>
        <taxon>PACMAD clade</taxon>
        <taxon>Chloridoideae</taxon>
        <taxon>Eragrostideae</taxon>
        <taxon>Eragrostidinae</taxon>
        <taxon>Eragrostis</taxon>
    </lineage>
</organism>
<feature type="compositionally biased region" description="Low complexity" evidence="1">
    <location>
        <begin position="51"/>
        <end position="67"/>
    </location>
</feature>
<sequence length="134" mass="15284">MASSSARINSIKFRHVFPNPEGVLYLPCSWYIARTEKLLQEDNRRKGSGQRPSSVATRTSTSAPSATADRRSYRRSGRQQWEGMTTSMRATDRGLFSSMYGGRYGYSHHGYPPPPVAYPPPHYAWMSTRNQKHR</sequence>
<gene>
    <name evidence="2" type="ORF">EJB05_34214</name>
</gene>
<comment type="caution">
    <text evidence="2">The sequence shown here is derived from an EMBL/GenBank/DDBJ whole genome shotgun (WGS) entry which is preliminary data.</text>
</comment>
<evidence type="ECO:0000313" key="2">
    <source>
        <dbReference type="EMBL" id="TVU18140.1"/>
    </source>
</evidence>
<feature type="non-terminal residue" evidence="2">
    <location>
        <position position="1"/>
    </location>
</feature>
<evidence type="ECO:0000313" key="3">
    <source>
        <dbReference type="Proteomes" id="UP000324897"/>
    </source>
</evidence>
<dbReference type="EMBL" id="RWGY01000029">
    <property type="protein sequence ID" value="TVU18140.1"/>
    <property type="molecule type" value="Genomic_DNA"/>
</dbReference>
<keyword evidence="3" id="KW-1185">Reference proteome</keyword>
<accession>A0A5J9U4P5</accession>
<dbReference type="AlphaFoldDB" id="A0A5J9U4P5"/>
<evidence type="ECO:0000256" key="1">
    <source>
        <dbReference type="SAM" id="MobiDB-lite"/>
    </source>
</evidence>
<reference evidence="2 3" key="1">
    <citation type="journal article" date="2019" name="Sci. Rep.">
        <title>A high-quality genome of Eragrostis curvula grass provides insights into Poaceae evolution and supports new strategies to enhance forage quality.</title>
        <authorList>
            <person name="Carballo J."/>
            <person name="Santos B.A.C.M."/>
            <person name="Zappacosta D."/>
            <person name="Garbus I."/>
            <person name="Selva J.P."/>
            <person name="Gallo C.A."/>
            <person name="Diaz A."/>
            <person name="Albertini E."/>
            <person name="Caccamo M."/>
            <person name="Echenique V."/>
        </authorList>
    </citation>
    <scope>NUCLEOTIDE SEQUENCE [LARGE SCALE GENOMIC DNA]</scope>
    <source>
        <strain evidence="3">cv. Victoria</strain>
        <tissue evidence="2">Leaf</tissue>
    </source>
</reference>
<feature type="compositionally biased region" description="Polar residues" evidence="1">
    <location>
        <begin position="78"/>
        <end position="88"/>
    </location>
</feature>
<proteinExistence type="predicted"/>
<dbReference type="Proteomes" id="UP000324897">
    <property type="component" value="Chromosome 7"/>
</dbReference>